<evidence type="ECO:0000313" key="4">
    <source>
        <dbReference type="EMBL" id="MCC2617224.1"/>
    </source>
</evidence>
<proteinExistence type="inferred from homology"/>
<dbReference type="RefSeq" id="WP_229161227.1">
    <property type="nucleotide sequence ID" value="NZ_JAJEWP010000004.1"/>
</dbReference>
<dbReference type="InterPro" id="IPR001509">
    <property type="entry name" value="Epimerase_deHydtase"/>
</dbReference>
<accession>A0ABS8G9V5</accession>
<dbReference type="PANTHER" id="PTHR43000">
    <property type="entry name" value="DTDP-D-GLUCOSE 4,6-DEHYDRATASE-RELATED"/>
    <property type="match status" value="1"/>
</dbReference>
<comment type="pathway">
    <text evidence="1">Bacterial outer membrane biogenesis; LPS O-antigen biosynthesis.</text>
</comment>
<evidence type="ECO:0000313" key="5">
    <source>
        <dbReference type="Proteomes" id="UP001520878"/>
    </source>
</evidence>
<keyword evidence="5" id="KW-1185">Reference proteome</keyword>
<dbReference type="InterPro" id="IPR036291">
    <property type="entry name" value="NAD(P)-bd_dom_sf"/>
</dbReference>
<evidence type="ECO:0000256" key="1">
    <source>
        <dbReference type="ARBA" id="ARBA00005125"/>
    </source>
</evidence>
<dbReference type="Proteomes" id="UP001520878">
    <property type="component" value="Unassembled WGS sequence"/>
</dbReference>
<sequence length="300" mass="33232">MNKGTILVTGASGFTGQHFIRAASKEGFSCIALSQSDVTRTSLCETVVADLLNKQAVNRVISELSFDYVVHLAAIAFVAHGNVDEMYRTNIVGTLNLIDALTTFKPNLKKALFISSANVYGNTLELPIDEAVELNPQNDYAVSKCAMEFALRTRQHLLPMVVVRPFNYTGRGQSLNFLVPKIVNAFLEKQPIIELGNTDVARDFSDVRDVVNAYIRLLSSSAVNCTFNVCSGKPTSLQEVLSMCSEISGHTLDVKVNRAFVRENEIKQLFGSDERLKSVIGGYRTYSFQQTLEWMLRGKD</sequence>
<organism evidence="4 5">
    <name type="scientific">Fluctibacter halophilus</name>
    <dbReference type="NCBI Taxonomy" id="226011"/>
    <lineage>
        <taxon>Bacteria</taxon>
        <taxon>Pseudomonadati</taxon>
        <taxon>Pseudomonadota</taxon>
        <taxon>Gammaproteobacteria</taxon>
        <taxon>Alteromonadales</taxon>
        <taxon>Alteromonadaceae</taxon>
        <taxon>Fluctibacter</taxon>
    </lineage>
</organism>
<dbReference type="Pfam" id="PF01370">
    <property type="entry name" value="Epimerase"/>
    <property type="match status" value="1"/>
</dbReference>
<evidence type="ECO:0000256" key="2">
    <source>
        <dbReference type="ARBA" id="ARBA00007637"/>
    </source>
</evidence>
<reference evidence="4 5" key="1">
    <citation type="submission" date="2021-10" db="EMBL/GenBank/DDBJ databases">
        <title>Draft genome of Aestuariibacter halophilus JC2043.</title>
        <authorList>
            <person name="Emsley S.A."/>
            <person name="Pfannmuller K.M."/>
            <person name="Ushijima B."/>
            <person name="Saw J.H."/>
            <person name="Videau P."/>
        </authorList>
    </citation>
    <scope>NUCLEOTIDE SEQUENCE [LARGE SCALE GENOMIC DNA]</scope>
    <source>
        <strain evidence="4 5">JC2043</strain>
    </source>
</reference>
<dbReference type="SUPFAM" id="SSF51735">
    <property type="entry name" value="NAD(P)-binding Rossmann-fold domains"/>
    <property type="match status" value="1"/>
</dbReference>
<gene>
    <name evidence="4" type="ORF">LJ739_13305</name>
</gene>
<dbReference type="Gene3D" id="3.40.50.720">
    <property type="entry name" value="NAD(P)-binding Rossmann-like Domain"/>
    <property type="match status" value="1"/>
</dbReference>
<evidence type="ECO:0000259" key="3">
    <source>
        <dbReference type="Pfam" id="PF01370"/>
    </source>
</evidence>
<dbReference type="EMBL" id="JAJEWP010000004">
    <property type="protein sequence ID" value="MCC2617224.1"/>
    <property type="molecule type" value="Genomic_DNA"/>
</dbReference>
<comment type="similarity">
    <text evidence="2">Belongs to the NAD(P)-dependent epimerase/dehydratase family.</text>
</comment>
<protein>
    <submittedName>
        <fullName evidence="4">NAD-dependent epimerase/dehydratase family protein</fullName>
    </submittedName>
</protein>
<name>A0ABS8G9V5_9ALTE</name>
<feature type="domain" description="NAD-dependent epimerase/dehydratase" evidence="3">
    <location>
        <begin position="6"/>
        <end position="229"/>
    </location>
</feature>
<dbReference type="Gene3D" id="3.90.25.10">
    <property type="entry name" value="UDP-galactose 4-epimerase, domain 1"/>
    <property type="match status" value="1"/>
</dbReference>
<comment type="caution">
    <text evidence="4">The sequence shown here is derived from an EMBL/GenBank/DDBJ whole genome shotgun (WGS) entry which is preliminary data.</text>
</comment>